<proteinExistence type="predicted"/>
<dbReference type="InterPro" id="IPR001849">
    <property type="entry name" value="PH_domain"/>
</dbReference>
<dbReference type="Proteomes" id="UP000677803">
    <property type="component" value="Unassembled WGS sequence"/>
</dbReference>
<dbReference type="InterPro" id="IPR051566">
    <property type="entry name" value="CNKSR"/>
</dbReference>
<gene>
    <name evidence="3" type="ORF">MMEN_LOCUS19016</name>
</gene>
<sequence>MTSLSRRRVSCKALGRGDCEGWLWRKRDAKGYFSQKWKKYWFVLKDNCLYWYINEEDEKAEGFVSLPEFKIDRASECRKKYAFKACHPKVKSFYFAADGVDDMNRWLSRLNMAAVGYAERERLRQEQEDAVFAEPGLGGGPMAAGAVYTLPPQRSAPLPPAMQRLVPTATAGGKPRSFTLPRDSNLHTLLLPPPREEQKHN</sequence>
<dbReference type="FunFam" id="2.30.29.30:FF:000092">
    <property type="entry name" value="Connector enhancer of kinase suppressor of Ras 2"/>
    <property type="match status" value="1"/>
</dbReference>
<dbReference type="Pfam" id="PF00169">
    <property type="entry name" value="PH"/>
    <property type="match status" value="1"/>
</dbReference>
<dbReference type="SUPFAM" id="SSF50729">
    <property type="entry name" value="PH domain-like"/>
    <property type="match status" value="1"/>
</dbReference>
<comment type="caution">
    <text evidence="3">The sequence shown here is derived from an EMBL/GenBank/DDBJ whole genome shotgun (WGS) entry which is preliminary data.</text>
</comment>
<reference evidence="3" key="1">
    <citation type="submission" date="2021-05" db="EMBL/GenBank/DDBJ databases">
        <authorList>
            <person name="Tigano A."/>
        </authorList>
    </citation>
    <scope>NUCLEOTIDE SEQUENCE</scope>
</reference>
<dbReference type="EMBL" id="CAJRST010038111">
    <property type="protein sequence ID" value="CAG6010704.1"/>
    <property type="molecule type" value="Genomic_DNA"/>
</dbReference>
<evidence type="ECO:0000259" key="2">
    <source>
        <dbReference type="PROSITE" id="PS50003"/>
    </source>
</evidence>
<name>A0A8S4BTZ2_9TELE</name>
<feature type="domain" description="PH" evidence="2">
    <location>
        <begin position="16"/>
        <end position="115"/>
    </location>
</feature>
<dbReference type="CDD" id="cd01260">
    <property type="entry name" value="PH_CNK_mammalian-like"/>
    <property type="match status" value="1"/>
</dbReference>
<dbReference type="PROSITE" id="PS50003">
    <property type="entry name" value="PH_DOMAIN"/>
    <property type="match status" value="1"/>
</dbReference>
<evidence type="ECO:0000256" key="1">
    <source>
        <dbReference type="SAM" id="MobiDB-lite"/>
    </source>
</evidence>
<accession>A0A8S4BTZ2</accession>
<dbReference type="AlphaFoldDB" id="A0A8S4BTZ2"/>
<dbReference type="InterPro" id="IPR011993">
    <property type="entry name" value="PH-like_dom_sf"/>
</dbReference>
<protein>
    <submittedName>
        <fullName evidence="3">(Atlantic silverside) hypothetical protein</fullName>
    </submittedName>
</protein>
<dbReference type="SMART" id="SM00233">
    <property type="entry name" value="PH"/>
    <property type="match status" value="1"/>
</dbReference>
<dbReference type="PANTHER" id="PTHR12844:SF21">
    <property type="entry name" value="CONNECTOR ENHANCER OF KINASE SUPPRESSOR OF RAS 2"/>
    <property type="match status" value="1"/>
</dbReference>
<dbReference type="OrthoDB" id="74412at2759"/>
<feature type="non-terminal residue" evidence="3">
    <location>
        <position position="1"/>
    </location>
</feature>
<evidence type="ECO:0000313" key="3">
    <source>
        <dbReference type="EMBL" id="CAG6010704.1"/>
    </source>
</evidence>
<keyword evidence="4" id="KW-1185">Reference proteome</keyword>
<organism evidence="3 4">
    <name type="scientific">Menidia menidia</name>
    <name type="common">Atlantic silverside</name>
    <dbReference type="NCBI Taxonomy" id="238744"/>
    <lineage>
        <taxon>Eukaryota</taxon>
        <taxon>Metazoa</taxon>
        <taxon>Chordata</taxon>
        <taxon>Craniata</taxon>
        <taxon>Vertebrata</taxon>
        <taxon>Euteleostomi</taxon>
        <taxon>Actinopterygii</taxon>
        <taxon>Neopterygii</taxon>
        <taxon>Teleostei</taxon>
        <taxon>Neoteleostei</taxon>
        <taxon>Acanthomorphata</taxon>
        <taxon>Ovalentaria</taxon>
        <taxon>Atherinomorphae</taxon>
        <taxon>Atheriniformes</taxon>
        <taxon>Atherinopsidae</taxon>
        <taxon>Menidiinae</taxon>
        <taxon>Menidia</taxon>
    </lineage>
</organism>
<dbReference type="Gene3D" id="2.30.29.30">
    <property type="entry name" value="Pleckstrin-homology domain (PH domain)/Phosphotyrosine-binding domain (PTB)"/>
    <property type="match status" value="1"/>
</dbReference>
<evidence type="ECO:0000313" key="4">
    <source>
        <dbReference type="Proteomes" id="UP000677803"/>
    </source>
</evidence>
<dbReference type="PANTHER" id="PTHR12844">
    <property type="entry name" value="CONNECTOR ENCHANCER OF KINASE SUPPRESSOR OF RAS"/>
    <property type="match status" value="1"/>
</dbReference>
<feature type="region of interest" description="Disordered" evidence="1">
    <location>
        <begin position="168"/>
        <end position="201"/>
    </location>
</feature>